<name>A0A6G0X1B1_APHCR</name>
<evidence type="ECO:0000259" key="1">
    <source>
        <dbReference type="PROSITE" id="PS50878"/>
    </source>
</evidence>
<dbReference type="InterPro" id="IPR043502">
    <property type="entry name" value="DNA/RNA_pol_sf"/>
</dbReference>
<dbReference type="AlphaFoldDB" id="A0A6G0X1B1"/>
<dbReference type="SUPFAM" id="SSF56672">
    <property type="entry name" value="DNA/RNA polymerases"/>
    <property type="match status" value="1"/>
</dbReference>
<dbReference type="InterPro" id="IPR043128">
    <property type="entry name" value="Rev_trsase/Diguanyl_cyclase"/>
</dbReference>
<feature type="domain" description="Reverse transcriptase" evidence="1">
    <location>
        <begin position="1"/>
        <end position="269"/>
    </location>
</feature>
<reference evidence="2 3" key="1">
    <citation type="submission" date="2019-08" db="EMBL/GenBank/DDBJ databases">
        <title>Whole genome of Aphis craccivora.</title>
        <authorList>
            <person name="Voronova N.V."/>
            <person name="Shulinski R.S."/>
            <person name="Bandarenka Y.V."/>
            <person name="Zhorov D.G."/>
            <person name="Warner D."/>
        </authorList>
    </citation>
    <scope>NUCLEOTIDE SEQUENCE [LARGE SCALE GENOMIC DNA]</scope>
    <source>
        <strain evidence="2">180601</strain>
        <tissue evidence="2">Whole Body</tissue>
    </source>
</reference>
<dbReference type="Pfam" id="PF00078">
    <property type="entry name" value="RVT_1"/>
    <property type="match status" value="1"/>
</dbReference>
<dbReference type="PANTHER" id="PTHR47027:SF20">
    <property type="entry name" value="REVERSE TRANSCRIPTASE-LIKE PROTEIN WITH RNA-DIRECTED DNA POLYMERASE DOMAIN"/>
    <property type="match status" value="1"/>
</dbReference>
<dbReference type="EMBL" id="VUJU01008241">
    <property type="protein sequence ID" value="KAF0733664.1"/>
    <property type="molecule type" value="Genomic_DNA"/>
</dbReference>
<dbReference type="GO" id="GO:0071897">
    <property type="term" value="P:DNA biosynthetic process"/>
    <property type="evidence" value="ECO:0007669"/>
    <property type="project" value="UniProtKB-ARBA"/>
</dbReference>
<dbReference type="PROSITE" id="PS50878">
    <property type="entry name" value="RT_POL"/>
    <property type="match status" value="1"/>
</dbReference>
<evidence type="ECO:0000313" key="3">
    <source>
        <dbReference type="Proteomes" id="UP000478052"/>
    </source>
</evidence>
<dbReference type="InterPro" id="IPR000477">
    <property type="entry name" value="RT_dom"/>
</dbReference>
<dbReference type="OrthoDB" id="6627741at2759"/>
<dbReference type="Proteomes" id="UP000478052">
    <property type="component" value="Unassembled WGS sequence"/>
</dbReference>
<dbReference type="Gene3D" id="3.30.70.270">
    <property type="match status" value="1"/>
</dbReference>
<dbReference type="PANTHER" id="PTHR47027">
    <property type="entry name" value="REVERSE TRANSCRIPTASE DOMAIN-CONTAINING PROTEIN"/>
    <property type="match status" value="1"/>
</dbReference>
<keyword evidence="3" id="KW-1185">Reference proteome</keyword>
<gene>
    <name evidence="2" type="ORF">FWK35_00028262</name>
</gene>
<protein>
    <submittedName>
        <fullName evidence="2">Ribosome biogenesis protein TSR3 isoform X1</fullName>
    </submittedName>
</protein>
<sequence length="394" mass="45763">MPTEPNDTECPPPSRCEILQQLNRLKNYKTPWEDGLRGEVLKNLDELTINKIHTLLDTTYKVLAYCILDRVRPIADNLLGDYRGGFRPNRSTTDQIFVIRQILQKSWEYNKDVHILESLVNILKEFRFPSKIVNLIGATISQTDIKVKIANTISKPVGVTTGLRQGDALSPVMFNLVLEKIVREMNISEGLIAYADDIALLGDNIDVIKSLGNKLIKTAEKVGLFINEDKTKYLVVSRSNRNYRLEQHIELEGHQFKKVSQFKYLGSIITQDNELKTEVLSRIQLANKEYYGLEKILKSRTLSKNLKIRIETNKWWKLHNDELKRQFQRPDIVKEITKRSLRSWGACLAPLGRPRLRWEDCFKKDLKRIDPGIRWREAAEDKDRCQDLYLAVWS</sequence>
<comment type="caution">
    <text evidence="2">The sequence shown here is derived from an EMBL/GenBank/DDBJ whole genome shotgun (WGS) entry which is preliminary data.</text>
</comment>
<accession>A0A6G0X1B1</accession>
<evidence type="ECO:0000313" key="2">
    <source>
        <dbReference type="EMBL" id="KAF0733664.1"/>
    </source>
</evidence>
<organism evidence="2 3">
    <name type="scientific">Aphis craccivora</name>
    <name type="common">Cowpea aphid</name>
    <dbReference type="NCBI Taxonomy" id="307492"/>
    <lineage>
        <taxon>Eukaryota</taxon>
        <taxon>Metazoa</taxon>
        <taxon>Ecdysozoa</taxon>
        <taxon>Arthropoda</taxon>
        <taxon>Hexapoda</taxon>
        <taxon>Insecta</taxon>
        <taxon>Pterygota</taxon>
        <taxon>Neoptera</taxon>
        <taxon>Paraneoptera</taxon>
        <taxon>Hemiptera</taxon>
        <taxon>Sternorrhyncha</taxon>
        <taxon>Aphidomorpha</taxon>
        <taxon>Aphidoidea</taxon>
        <taxon>Aphididae</taxon>
        <taxon>Aphidini</taxon>
        <taxon>Aphis</taxon>
        <taxon>Aphis</taxon>
    </lineage>
</organism>
<dbReference type="CDD" id="cd01650">
    <property type="entry name" value="RT_nLTR_like"/>
    <property type="match status" value="1"/>
</dbReference>
<proteinExistence type="predicted"/>